<dbReference type="RefSeq" id="YP_010012756.1">
    <property type="nucleotide sequence ID" value="NC_053506.1"/>
</dbReference>
<dbReference type="InterPro" id="IPR010982">
    <property type="entry name" value="Lambda_DNA-bd_dom_sf"/>
</dbReference>
<dbReference type="SUPFAM" id="SSF47413">
    <property type="entry name" value="lambda repressor-like DNA-binding domains"/>
    <property type="match status" value="1"/>
</dbReference>
<dbReference type="EMBL" id="MT758688">
    <property type="protein sequence ID" value="QNO01068.1"/>
    <property type="molecule type" value="Genomic_DNA"/>
</dbReference>
<dbReference type="Gene3D" id="1.10.10.10">
    <property type="entry name" value="Winged helix-like DNA-binding domain superfamily/Winged helix DNA-binding domain"/>
    <property type="match status" value="1"/>
</dbReference>
<dbReference type="KEGG" id="vg:63209305"/>
<dbReference type="CDD" id="cd00093">
    <property type="entry name" value="HTH_XRE"/>
    <property type="match status" value="1"/>
</dbReference>
<keyword evidence="2" id="KW-1185">Reference proteome</keyword>
<protein>
    <submittedName>
        <fullName evidence="1">Transcriptional regulator</fullName>
    </submittedName>
</protein>
<dbReference type="GeneID" id="63209305"/>
<sequence length="112" mass="12361">MSDKTLPNRTGLCIVQTVTPTTSQTSAHTIRWIPDAVQNLLHNHDILTRTELANTLGVARSTVYRTFDDDWSGEPSMTMLAKMAGHFRVPLNRIVTEPGSGAARRKTVRMAG</sequence>
<evidence type="ECO:0000313" key="1">
    <source>
        <dbReference type="EMBL" id="QNO01068.1"/>
    </source>
</evidence>
<dbReference type="GO" id="GO:0003677">
    <property type="term" value="F:DNA binding"/>
    <property type="evidence" value="ECO:0007669"/>
    <property type="project" value="InterPro"/>
</dbReference>
<dbReference type="InterPro" id="IPR036388">
    <property type="entry name" value="WH-like_DNA-bd_sf"/>
</dbReference>
<evidence type="ECO:0000313" key="2">
    <source>
        <dbReference type="Proteomes" id="UP000516064"/>
    </source>
</evidence>
<name>A0A7G9V462_9CAUD</name>
<dbReference type="InterPro" id="IPR001387">
    <property type="entry name" value="Cro/C1-type_HTH"/>
</dbReference>
<proteinExistence type="predicted"/>
<organism evidence="1 2">
    <name type="scientific">Mycobacterium phage CELFI</name>
    <dbReference type="NCBI Taxonomy" id="2769359"/>
    <lineage>
        <taxon>Viruses</taxon>
        <taxon>Duplodnaviria</taxon>
        <taxon>Heunggongvirae</taxon>
        <taxon>Uroviricota</taxon>
        <taxon>Caudoviricetes</taxon>
        <taxon>Vilmaviridae</taxon>
        <taxon>Lclasvirinae</taxon>
        <taxon>Faithunavirus</taxon>
        <taxon>Faithunavirus CELFI</taxon>
    </lineage>
</organism>
<reference evidence="1 2" key="1">
    <citation type="submission" date="2020-07" db="EMBL/GenBank/DDBJ databases">
        <title>Tightening bonds in Latin-America through phage discovery.</title>
        <authorList>
            <person name="Payaslian F.P."/>
            <person name="Gradaschi V."/>
            <person name="Rondon Salazar L."/>
            <person name="Dieterle M.E."/>
            <person name="Urdaniz E."/>
            <person name="Di Paola M."/>
            <person name="Pena Carcamo J."/>
            <person name="Zon F."/>
            <person name="Allievi M.C."/>
            <person name="Sosa E."/>
            <person name="Fernandez Do Porto D."/>
            <person name="Loessner M.J."/>
            <person name="Sanchez Rivas C."/>
            <person name="Raya R."/>
            <person name="Reyes A."/>
            <person name="Piuri M."/>
        </authorList>
    </citation>
    <scope>NUCLEOTIDE SEQUENCE [LARGE SCALE GENOMIC DNA]</scope>
</reference>
<dbReference type="Proteomes" id="UP000516064">
    <property type="component" value="Segment"/>
</dbReference>
<accession>A0A7G9V462</accession>